<feature type="binding site" evidence="2">
    <location>
        <position position="121"/>
    </location>
    <ligand>
        <name>a divalent metal cation</name>
        <dbReference type="ChEBI" id="CHEBI:60240"/>
        <label>1</label>
    </ligand>
</feature>
<keyword evidence="2" id="KW-0479">Metal-binding</keyword>
<reference evidence="3 4" key="1">
    <citation type="journal article" date="2018" name="Mol. Biol. Evol.">
        <title>Broad Genomic Sampling Reveals a Smut Pathogenic Ancestry of the Fungal Clade Ustilaginomycotina.</title>
        <authorList>
            <person name="Kijpornyongpan T."/>
            <person name="Mondo S.J."/>
            <person name="Barry K."/>
            <person name="Sandor L."/>
            <person name="Lee J."/>
            <person name="Lipzen A."/>
            <person name="Pangilinan J."/>
            <person name="LaButti K."/>
            <person name="Hainaut M."/>
            <person name="Henrissat B."/>
            <person name="Grigoriev I.V."/>
            <person name="Spatafora J.W."/>
            <person name="Aime M.C."/>
        </authorList>
    </citation>
    <scope>NUCLEOTIDE SEQUENCE [LARGE SCALE GENOMIC DNA]</scope>
    <source>
        <strain evidence="3 4">MCA 3882</strain>
    </source>
</reference>
<feature type="binding site" evidence="2">
    <location>
        <position position="262"/>
    </location>
    <ligand>
        <name>a divalent metal cation</name>
        <dbReference type="ChEBI" id="CHEBI:60240"/>
        <label>1</label>
    </ligand>
</feature>
<dbReference type="PANTHER" id="PTHR13799:SF13">
    <property type="entry name" value="NIF3-LIKE PROTEIN 1"/>
    <property type="match status" value="1"/>
</dbReference>
<evidence type="ECO:0000256" key="1">
    <source>
        <dbReference type="ARBA" id="ARBA00006964"/>
    </source>
</evidence>
<dbReference type="EMBL" id="KZ819602">
    <property type="protein sequence ID" value="PWN38126.1"/>
    <property type="molecule type" value="Genomic_DNA"/>
</dbReference>
<dbReference type="AlphaFoldDB" id="A0A316VKP5"/>
<evidence type="ECO:0000256" key="2">
    <source>
        <dbReference type="PIRSR" id="PIRSR602678-1"/>
    </source>
</evidence>
<gene>
    <name evidence="3" type="ORF">FA14DRAFT_153460</name>
</gene>
<dbReference type="STRING" id="1280837.A0A316VKP5"/>
<dbReference type="Proteomes" id="UP000245771">
    <property type="component" value="Unassembled WGS sequence"/>
</dbReference>
<dbReference type="GeneID" id="37019380"/>
<proteinExistence type="inferred from homology"/>
<dbReference type="NCBIfam" id="TIGR00486">
    <property type="entry name" value="YbgI_SA1388"/>
    <property type="match status" value="1"/>
</dbReference>
<dbReference type="InParanoid" id="A0A316VKP5"/>
<comment type="similarity">
    <text evidence="1">Belongs to the GTP cyclohydrolase I type 2/NIF3 family.</text>
</comment>
<dbReference type="Pfam" id="PF01784">
    <property type="entry name" value="DUF34_NIF3"/>
    <property type="match status" value="1"/>
</dbReference>
<evidence type="ECO:0000313" key="4">
    <source>
        <dbReference type="Proteomes" id="UP000245771"/>
    </source>
</evidence>
<protein>
    <submittedName>
        <fullName evidence="3">NGG1p interacting factor 3</fullName>
    </submittedName>
</protein>
<dbReference type="FunFam" id="3.40.1390.30:FF:000001">
    <property type="entry name" value="GTP cyclohydrolase 1 type 2"/>
    <property type="match status" value="1"/>
</dbReference>
<feature type="binding site" evidence="2">
    <location>
        <position position="266"/>
    </location>
    <ligand>
        <name>a divalent metal cation</name>
        <dbReference type="ChEBI" id="CHEBI:60240"/>
        <label>1</label>
    </ligand>
</feature>
<dbReference type="OrthoDB" id="3345469at2759"/>
<dbReference type="GO" id="GO:0005739">
    <property type="term" value="C:mitochondrion"/>
    <property type="evidence" value="ECO:0007669"/>
    <property type="project" value="TreeGrafter"/>
</dbReference>
<keyword evidence="4" id="KW-1185">Reference proteome</keyword>
<feature type="binding site" evidence="2">
    <location>
        <position position="83"/>
    </location>
    <ligand>
        <name>a divalent metal cation</name>
        <dbReference type="ChEBI" id="CHEBI:60240"/>
        <label>1</label>
    </ligand>
</feature>
<name>A0A316VKP5_9BASI</name>
<accession>A0A316VKP5</accession>
<dbReference type="FunCoup" id="A0A316VKP5">
    <property type="interactions" value="482"/>
</dbReference>
<dbReference type="PANTHER" id="PTHR13799">
    <property type="entry name" value="NGG1 INTERACTING FACTOR 3"/>
    <property type="match status" value="1"/>
</dbReference>
<dbReference type="RefSeq" id="XP_025358428.1">
    <property type="nucleotide sequence ID" value="XM_025497599.1"/>
</dbReference>
<dbReference type="InterPro" id="IPR002678">
    <property type="entry name" value="DUF34/NIF3"/>
</dbReference>
<evidence type="ECO:0000313" key="3">
    <source>
        <dbReference type="EMBL" id="PWN38126.1"/>
    </source>
</evidence>
<sequence>MPQEAVPAYIQHDGKLSALYQAMNQIAPLSMADTSWDNVGVQIQAPEPEKNKGNVIMLCEDLRTAVVDEALERGDVAIIMTYHPIIFRGLKSLTFNDTQQKSLLRLTAANISVYAAHTSLDASTNGLNDWLARVVSNQQSDVVKSDTPSNSLPPAIEPLTKSYESHPNAGQGRIVELKEAISVDQLVSNIKSNLQLKNVILGLPHNFDPKEARLTNIAVGAGSAGSIVTKYPKAQAYVTGELSHHEALAAVEKGIVVITTLHGNSERGYLRQVLVNKLEKTLASINSGTPLKVVASQTDSEPLEIV</sequence>
<dbReference type="GO" id="GO:0046872">
    <property type="term" value="F:metal ion binding"/>
    <property type="evidence" value="ECO:0007669"/>
    <property type="project" value="UniProtKB-KW"/>
</dbReference>
<organism evidence="3 4">
    <name type="scientific">Meira miltonrushii</name>
    <dbReference type="NCBI Taxonomy" id="1280837"/>
    <lineage>
        <taxon>Eukaryota</taxon>
        <taxon>Fungi</taxon>
        <taxon>Dikarya</taxon>
        <taxon>Basidiomycota</taxon>
        <taxon>Ustilaginomycotina</taxon>
        <taxon>Exobasidiomycetes</taxon>
        <taxon>Exobasidiales</taxon>
        <taxon>Brachybasidiaceae</taxon>
        <taxon>Meira</taxon>
    </lineage>
</organism>
<dbReference type="InterPro" id="IPR036069">
    <property type="entry name" value="DUF34/NIF3_sf"/>
</dbReference>
<dbReference type="Gene3D" id="3.40.1390.30">
    <property type="entry name" value="NIF3 (NGG1p interacting factor 3)-like"/>
    <property type="match status" value="1"/>
</dbReference>
<dbReference type="SUPFAM" id="SSF102705">
    <property type="entry name" value="NIF3 (NGG1p interacting factor 3)-like"/>
    <property type="match status" value="1"/>
</dbReference>